<name>A0A066WLT9_9FLAO</name>
<accession>A0A066WLT9</accession>
<dbReference type="PATRIC" id="fig|1492738.3.peg.1981"/>
<comment type="subcellular location">
    <subcellularLocation>
        <location evidence="1">Membrane</location>
        <topology evidence="1">Multi-pass membrane protein</topology>
    </subcellularLocation>
</comment>
<protein>
    <submittedName>
        <fullName evidence="8">Transporter</fullName>
    </submittedName>
</protein>
<dbReference type="Pfam" id="PF03547">
    <property type="entry name" value="Mem_trans"/>
    <property type="match status" value="2"/>
</dbReference>
<evidence type="ECO:0000313" key="9">
    <source>
        <dbReference type="Proteomes" id="UP000027064"/>
    </source>
</evidence>
<evidence type="ECO:0000256" key="5">
    <source>
        <dbReference type="ARBA" id="ARBA00022989"/>
    </source>
</evidence>
<sequence>MLNIIIIFISLMLGIACQYVPWFPKQSYKKLNKFIINFCLPALTLYFIPKVKWQIELLYPIGAAWISFAFSILFFAILGSYFKWSKKLTGALIITSGFANTSFLGFPIIEALYGKSGLETAILVDQPGCFVVLSTFGLLVAISYSNGSASLAEMFKKIVFFLPFIAFCGSILMNVFGYEFVDEIQFGLKKIGSLITPLALFSVGLQLKFDSKSKHFPFLALGLFFKLILMPLFIYVLYVLILKQHGPQIEVTVLEMAMAPMITACIIASTHGLKPKLCSMMIGFGIPLSFLTLVFWYFVVKYI</sequence>
<feature type="transmembrane region" description="Helical" evidence="7">
    <location>
        <begin position="219"/>
        <end position="241"/>
    </location>
</feature>
<dbReference type="OrthoDB" id="9786183at2"/>
<reference evidence="8 9" key="1">
    <citation type="submission" date="2014-05" db="EMBL/GenBank/DDBJ databases">
        <title>Genome Sequence of Flavobacterium sp. EM1321.</title>
        <authorList>
            <person name="Shin S.-K."/>
            <person name="Yi H."/>
        </authorList>
    </citation>
    <scope>NUCLEOTIDE SEQUENCE [LARGE SCALE GENOMIC DNA]</scope>
    <source>
        <strain evidence="8 9">EM1321</strain>
    </source>
</reference>
<feature type="transmembrane region" description="Helical" evidence="7">
    <location>
        <begin position="90"/>
        <end position="109"/>
    </location>
</feature>
<keyword evidence="4 7" id="KW-0812">Transmembrane</keyword>
<evidence type="ECO:0000256" key="7">
    <source>
        <dbReference type="SAM" id="Phobius"/>
    </source>
</evidence>
<proteinExistence type="predicted"/>
<feature type="transmembrane region" description="Helical" evidence="7">
    <location>
        <begin position="158"/>
        <end position="178"/>
    </location>
</feature>
<feature type="transmembrane region" description="Helical" evidence="7">
    <location>
        <begin position="6"/>
        <end position="22"/>
    </location>
</feature>
<dbReference type="PANTHER" id="PTHR36838">
    <property type="entry name" value="AUXIN EFFLUX CARRIER FAMILY PROTEIN"/>
    <property type="match status" value="1"/>
</dbReference>
<keyword evidence="2" id="KW-0813">Transport</keyword>
<dbReference type="PANTHER" id="PTHR36838:SF1">
    <property type="entry name" value="SLR1864 PROTEIN"/>
    <property type="match status" value="1"/>
</dbReference>
<comment type="caution">
    <text evidence="8">The sequence shown here is derived from an EMBL/GenBank/DDBJ whole genome shotgun (WGS) entry which is preliminary data.</text>
</comment>
<evidence type="ECO:0000256" key="1">
    <source>
        <dbReference type="ARBA" id="ARBA00004141"/>
    </source>
</evidence>
<feature type="transmembrane region" description="Helical" evidence="7">
    <location>
        <begin position="280"/>
        <end position="299"/>
    </location>
</feature>
<feature type="transmembrane region" description="Helical" evidence="7">
    <location>
        <begin position="57"/>
        <end position="78"/>
    </location>
</feature>
<keyword evidence="5 7" id="KW-1133">Transmembrane helix</keyword>
<evidence type="ECO:0000313" key="8">
    <source>
        <dbReference type="EMBL" id="KDN54987.1"/>
    </source>
</evidence>
<evidence type="ECO:0000256" key="4">
    <source>
        <dbReference type="ARBA" id="ARBA00022692"/>
    </source>
</evidence>
<dbReference type="InterPro" id="IPR004776">
    <property type="entry name" value="Mem_transp_PIN-like"/>
</dbReference>
<evidence type="ECO:0000256" key="3">
    <source>
        <dbReference type="ARBA" id="ARBA00022475"/>
    </source>
</evidence>
<keyword evidence="6 7" id="KW-0472">Membrane</keyword>
<dbReference type="eggNOG" id="COG0679">
    <property type="taxonomic scope" value="Bacteria"/>
</dbReference>
<evidence type="ECO:0000256" key="6">
    <source>
        <dbReference type="ARBA" id="ARBA00023136"/>
    </source>
</evidence>
<keyword evidence="9" id="KW-1185">Reference proteome</keyword>
<dbReference type="RefSeq" id="WP_035659986.1">
    <property type="nucleotide sequence ID" value="NZ_JNCA01000017.1"/>
</dbReference>
<dbReference type="EMBL" id="JNCA01000017">
    <property type="protein sequence ID" value="KDN54987.1"/>
    <property type="molecule type" value="Genomic_DNA"/>
</dbReference>
<dbReference type="Proteomes" id="UP000027064">
    <property type="component" value="Unassembled WGS sequence"/>
</dbReference>
<keyword evidence="3" id="KW-1003">Cell membrane</keyword>
<evidence type="ECO:0000256" key="2">
    <source>
        <dbReference type="ARBA" id="ARBA00022448"/>
    </source>
</evidence>
<feature type="transmembrane region" description="Helical" evidence="7">
    <location>
        <begin position="121"/>
        <end position="146"/>
    </location>
</feature>
<feature type="transmembrane region" description="Helical" evidence="7">
    <location>
        <begin position="253"/>
        <end position="273"/>
    </location>
</feature>
<dbReference type="AlphaFoldDB" id="A0A066WLT9"/>
<feature type="transmembrane region" description="Helical" evidence="7">
    <location>
        <begin position="34"/>
        <end position="51"/>
    </location>
</feature>
<dbReference type="GO" id="GO:0016020">
    <property type="term" value="C:membrane"/>
    <property type="evidence" value="ECO:0007669"/>
    <property type="project" value="UniProtKB-SubCell"/>
</dbReference>
<gene>
    <name evidence="8" type="ORF">FEM21_19920</name>
</gene>
<organism evidence="8 9">
    <name type="scientific">Flavobacterium seoulense</name>
    <dbReference type="NCBI Taxonomy" id="1492738"/>
    <lineage>
        <taxon>Bacteria</taxon>
        <taxon>Pseudomonadati</taxon>
        <taxon>Bacteroidota</taxon>
        <taxon>Flavobacteriia</taxon>
        <taxon>Flavobacteriales</taxon>
        <taxon>Flavobacteriaceae</taxon>
        <taxon>Flavobacterium</taxon>
    </lineage>
</organism>
<dbReference type="STRING" id="1492738.FEM21_19920"/>
<dbReference type="GO" id="GO:0055085">
    <property type="term" value="P:transmembrane transport"/>
    <property type="evidence" value="ECO:0007669"/>
    <property type="project" value="InterPro"/>
</dbReference>